<reference evidence="3" key="2">
    <citation type="submission" date="2015-01" db="EMBL/GenBank/DDBJ databases">
        <title>Evolutionary Origins and Diversification of the Mycorrhizal Mutualists.</title>
        <authorList>
            <consortium name="DOE Joint Genome Institute"/>
            <consortium name="Mycorrhizal Genomics Consortium"/>
            <person name="Kohler A."/>
            <person name="Kuo A."/>
            <person name="Nagy L.G."/>
            <person name="Floudas D."/>
            <person name="Copeland A."/>
            <person name="Barry K.W."/>
            <person name="Cichocki N."/>
            <person name="Veneault-Fourrey C."/>
            <person name="LaButti K."/>
            <person name="Lindquist E.A."/>
            <person name="Lipzen A."/>
            <person name="Lundell T."/>
            <person name="Morin E."/>
            <person name="Murat C."/>
            <person name="Riley R."/>
            <person name="Ohm R."/>
            <person name="Sun H."/>
            <person name="Tunlid A."/>
            <person name="Henrissat B."/>
            <person name="Grigoriev I.V."/>
            <person name="Hibbett D.S."/>
            <person name="Martin F."/>
        </authorList>
    </citation>
    <scope>NUCLEOTIDE SEQUENCE [LARGE SCALE GENOMIC DNA]</scope>
    <source>
        <strain evidence="3">MUT 4182</strain>
    </source>
</reference>
<feature type="region of interest" description="Disordered" evidence="1">
    <location>
        <begin position="1"/>
        <end position="39"/>
    </location>
</feature>
<feature type="compositionally biased region" description="Basic and acidic residues" evidence="1">
    <location>
        <begin position="23"/>
        <end position="37"/>
    </location>
</feature>
<keyword evidence="3" id="KW-1185">Reference proteome</keyword>
<dbReference type="HOGENOM" id="CLU_2814326_0_0_1"/>
<dbReference type="Proteomes" id="UP000054248">
    <property type="component" value="Unassembled WGS sequence"/>
</dbReference>
<name>A0A0C3M681_9AGAM</name>
<proteinExistence type="predicted"/>
<evidence type="ECO:0000256" key="1">
    <source>
        <dbReference type="SAM" id="MobiDB-lite"/>
    </source>
</evidence>
<gene>
    <name evidence="2" type="ORF">M407DRAFT_172795</name>
</gene>
<organism evidence="2 3">
    <name type="scientific">Tulasnella calospora MUT 4182</name>
    <dbReference type="NCBI Taxonomy" id="1051891"/>
    <lineage>
        <taxon>Eukaryota</taxon>
        <taxon>Fungi</taxon>
        <taxon>Dikarya</taxon>
        <taxon>Basidiomycota</taxon>
        <taxon>Agaricomycotina</taxon>
        <taxon>Agaricomycetes</taxon>
        <taxon>Cantharellales</taxon>
        <taxon>Tulasnellaceae</taxon>
        <taxon>Tulasnella</taxon>
    </lineage>
</organism>
<sequence length="67" mass="7491">MAGLSDEDIRRSRQTGSIYARPSRGDRDDIGEKRKETITTAAMGIPTTTTIFRFPRQQSEANTGCRD</sequence>
<reference evidence="2 3" key="1">
    <citation type="submission" date="2014-04" db="EMBL/GenBank/DDBJ databases">
        <authorList>
            <consortium name="DOE Joint Genome Institute"/>
            <person name="Kuo A."/>
            <person name="Girlanda M."/>
            <person name="Perotto S."/>
            <person name="Kohler A."/>
            <person name="Nagy L.G."/>
            <person name="Floudas D."/>
            <person name="Copeland A."/>
            <person name="Barry K.W."/>
            <person name="Cichocki N."/>
            <person name="Veneault-Fourrey C."/>
            <person name="LaButti K."/>
            <person name="Lindquist E.A."/>
            <person name="Lipzen A."/>
            <person name="Lundell T."/>
            <person name="Morin E."/>
            <person name="Murat C."/>
            <person name="Sun H."/>
            <person name="Tunlid A."/>
            <person name="Henrissat B."/>
            <person name="Grigoriev I.V."/>
            <person name="Hibbett D.S."/>
            <person name="Martin F."/>
            <person name="Nordberg H.P."/>
            <person name="Cantor M.N."/>
            <person name="Hua S.X."/>
        </authorList>
    </citation>
    <scope>NUCLEOTIDE SEQUENCE [LARGE SCALE GENOMIC DNA]</scope>
    <source>
        <strain evidence="2 3">MUT 4182</strain>
    </source>
</reference>
<protein>
    <submittedName>
        <fullName evidence="2">Uncharacterized protein</fullName>
    </submittedName>
</protein>
<accession>A0A0C3M681</accession>
<evidence type="ECO:0000313" key="2">
    <source>
        <dbReference type="EMBL" id="KIO29152.1"/>
    </source>
</evidence>
<dbReference type="AlphaFoldDB" id="A0A0C3M681"/>
<evidence type="ECO:0000313" key="3">
    <source>
        <dbReference type="Proteomes" id="UP000054248"/>
    </source>
</evidence>
<dbReference type="EMBL" id="KN822986">
    <property type="protein sequence ID" value="KIO29152.1"/>
    <property type="molecule type" value="Genomic_DNA"/>
</dbReference>